<dbReference type="PANTHER" id="PTHR11851:SF224">
    <property type="entry name" value="PROCESSING PROTEASE"/>
    <property type="match status" value="1"/>
</dbReference>
<reference evidence="5 6" key="1">
    <citation type="submission" date="2016-09" db="EMBL/GenBank/DDBJ databases">
        <title>Genome-resolved meta-omics ties microbial dynamics to process performance in biotechnology for thiocyanate degradation.</title>
        <authorList>
            <person name="Kantor R.S."/>
            <person name="Huddy R.J."/>
            <person name="Iyer R."/>
            <person name="Thomas B.C."/>
            <person name="Brown C.T."/>
            <person name="Anantharaman K."/>
            <person name="Tringe S."/>
            <person name="Hettich R.L."/>
            <person name="Harrison S.T."/>
            <person name="Banfield J.F."/>
        </authorList>
    </citation>
    <scope>NUCLEOTIDE SEQUENCE [LARGE SCALE GENOMIC DNA]</scope>
    <source>
        <strain evidence="5">59-99</strain>
    </source>
</reference>
<dbReference type="InterPro" id="IPR007863">
    <property type="entry name" value="Peptidase_M16_C"/>
</dbReference>
<protein>
    <recommendedName>
        <fullName evidence="7">Peptidase M16 C-terminal domain-containing protein</fullName>
    </recommendedName>
</protein>
<evidence type="ECO:0000256" key="1">
    <source>
        <dbReference type="SAM" id="MobiDB-lite"/>
    </source>
</evidence>
<dbReference type="PANTHER" id="PTHR11851">
    <property type="entry name" value="METALLOPROTEASE"/>
    <property type="match status" value="1"/>
</dbReference>
<evidence type="ECO:0000259" key="3">
    <source>
        <dbReference type="Pfam" id="PF00675"/>
    </source>
</evidence>
<feature type="domain" description="Peptidase M16 N-terminal" evidence="3">
    <location>
        <begin position="91"/>
        <end position="211"/>
    </location>
</feature>
<dbReference type="AlphaFoldDB" id="A0A1M3KZ60"/>
<feature type="region of interest" description="Disordered" evidence="1">
    <location>
        <begin position="23"/>
        <end position="68"/>
    </location>
</feature>
<dbReference type="SUPFAM" id="SSF63411">
    <property type="entry name" value="LuxS/MPP-like metallohydrolase"/>
    <property type="match status" value="2"/>
</dbReference>
<name>A0A1M3KZ60_9BACT</name>
<gene>
    <name evidence="5" type="ORF">BGO89_07430</name>
</gene>
<dbReference type="GO" id="GO:0046872">
    <property type="term" value="F:metal ion binding"/>
    <property type="evidence" value="ECO:0007669"/>
    <property type="project" value="InterPro"/>
</dbReference>
<dbReference type="InterPro" id="IPR050361">
    <property type="entry name" value="MPP/UQCRC_Complex"/>
</dbReference>
<sequence length="729" mass="79701">MTMITRLLLLVVCVAMAAAQPGLAQKGKKPAKKSTTSAKAKPAATSAQDAQAQPGNDRPNLDNQPSPLEATAFTFPHYEEFTLPNGLHVFVVENHEQPILTVNLAMRGGDAYDPASKEGVAAVMGDLLSKGTKSRSAAQIATALDGVGASLRIQSAGESMTMSGSALKKHANLLLSILSEELREPTFPEEELEKLRQQMIANIAYERSKPLEVAQALARKVVYGSENPLARKQSEESVKNITRADVVAFHSNFVRPNNASVAFVGDVSVKEVREWLSKHFGAWEKGTIPTVNMPDIKPLPAGVYFIPRKGSVQSSVILSAPAPAVRDPKFDALNVTCSYIGSGFGSLFFNTLRETYSYTYSPFGFVSRGRRYNRIALGAEVRTSVTDSAIIVMMREIRRLVSEGPDHEALQRRVTFEAGQYRMSLESAGTVAALLQNAWLNEVPLSAVSNYAERLENVSVADVQNAASRYLNMLDLRVVVVGDPSVREKLEQFGQISDYTVDVVPAKQGAAMEPVSMSVDELVGKYTEAIGGERVKTVQSLTVKSESEMMMQGNKMAGIILRTLKAPGKEYSKIDMKVMTQEQWVDGKSAWIALMNGPAAQADEAEVRQLLLDAYIFPVLEWKNLKYKVTVVGKQDGQIVVEATAPTDRAEKYFFDASTFLLSRVEKDMPTEQGPITIVERYENYEAVDGVKFPALTKISNPVYSITMKNVYGVNVPVDDATFVPSTGK</sequence>
<dbReference type="Pfam" id="PF05193">
    <property type="entry name" value="Peptidase_M16_C"/>
    <property type="match status" value="1"/>
</dbReference>
<evidence type="ECO:0000313" key="5">
    <source>
        <dbReference type="EMBL" id="OJX57794.1"/>
    </source>
</evidence>
<dbReference type="InterPro" id="IPR011765">
    <property type="entry name" value="Pept_M16_N"/>
</dbReference>
<dbReference type="InterPro" id="IPR011249">
    <property type="entry name" value="Metalloenz_LuxS/M16"/>
</dbReference>
<proteinExistence type="predicted"/>
<feature type="domain" description="Peptidase M16 C-terminal" evidence="4">
    <location>
        <begin position="240"/>
        <end position="412"/>
    </location>
</feature>
<evidence type="ECO:0000259" key="4">
    <source>
        <dbReference type="Pfam" id="PF05193"/>
    </source>
</evidence>
<feature type="compositionally biased region" description="Low complexity" evidence="1">
    <location>
        <begin position="33"/>
        <end position="54"/>
    </location>
</feature>
<evidence type="ECO:0008006" key="7">
    <source>
        <dbReference type="Google" id="ProtNLM"/>
    </source>
</evidence>
<evidence type="ECO:0000313" key="6">
    <source>
        <dbReference type="Proteomes" id="UP000184233"/>
    </source>
</evidence>
<dbReference type="Proteomes" id="UP000184233">
    <property type="component" value="Unassembled WGS sequence"/>
</dbReference>
<evidence type="ECO:0000256" key="2">
    <source>
        <dbReference type="SAM" id="SignalP"/>
    </source>
</evidence>
<feature type="chain" id="PRO_5013064316" description="Peptidase M16 C-terminal domain-containing protein" evidence="2">
    <location>
        <begin position="18"/>
        <end position="729"/>
    </location>
</feature>
<keyword evidence="2" id="KW-0732">Signal</keyword>
<dbReference type="Pfam" id="PF00675">
    <property type="entry name" value="Peptidase_M16"/>
    <property type="match status" value="1"/>
</dbReference>
<feature type="signal peptide" evidence="2">
    <location>
        <begin position="1"/>
        <end position="17"/>
    </location>
</feature>
<organism evidence="5 6">
    <name type="scientific">Candidatus Kapaibacterium thiocyanatum</name>
    <dbReference type="NCBI Taxonomy" id="1895771"/>
    <lineage>
        <taxon>Bacteria</taxon>
        <taxon>Pseudomonadati</taxon>
        <taxon>Candidatus Kapaibacteriota</taxon>
        <taxon>Candidatus Kapaibacteriia</taxon>
        <taxon>Candidatus Kapaibacteriales</taxon>
        <taxon>Candidatus Kapaibacteriaceae</taxon>
        <taxon>Candidatus Kapaibacterium</taxon>
    </lineage>
</organism>
<dbReference type="STRING" id="1895771.BGO89_07430"/>
<dbReference type="EMBL" id="MKVH01000021">
    <property type="protein sequence ID" value="OJX57794.1"/>
    <property type="molecule type" value="Genomic_DNA"/>
</dbReference>
<comment type="caution">
    <text evidence="5">The sequence shown here is derived from an EMBL/GenBank/DDBJ whole genome shotgun (WGS) entry which is preliminary data.</text>
</comment>
<dbReference type="Gene3D" id="3.30.830.10">
    <property type="entry name" value="Metalloenzyme, LuxS/M16 peptidase-like"/>
    <property type="match status" value="2"/>
</dbReference>
<accession>A0A1M3KZ60</accession>